<protein>
    <submittedName>
        <fullName evidence="3">Uncharacterized protein LOC111119885</fullName>
    </submittedName>
</protein>
<accession>A0A8B8CP36</accession>
<dbReference type="OrthoDB" id="6133874at2759"/>
<name>A0A8B8CP36_CRAVI</name>
<proteinExistence type="predicted"/>
<sequence length="313" mass="34060">MLVAIKSCFLLFFVSKCLAGPMSPEDLKDFDRNVRVRLAVLVAKNLENLTQQITTVNDDCLLKINTTIEACATCPTGSPPKSVLDNVITVMSFPIVEGEKLVTKITGSLSNVNVQQFLGDKLRPVLSTLRGTFGSLLNSKEIQDVKNFFSNFENTFNNLKTSLSSIPSSIGQSLESLVGDIGGKLSKLKFWRRRRSACSACDKLNSQDSNTVISNVCGADVAKTITDLTKSLENLQDLYEDSVNGTILVELVTGDPQMKLSPTLTVVADLQTATYSVGTTTKKLTGTAGEIINFTDKPASYDMLAEKIYNDFV</sequence>
<keyword evidence="1" id="KW-0732">Signal</keyword>
<organism evidence="2 3">
    <name type="scientific">Crassostrea virginica</name>
    <name type="common">Eastern oyster</name>
    <dbReference type="NCBI Taxonomy" id="6565"/>
    <lineage>
        <taxon>Eukaryota</taxon>
        <taxon>Metazoa</taxon>
        <taxon>Spiralia</taxon>
        <taxon>Lophotrochozoa</taxon>
        <taxon>Mollusca</taxon>
        <taxon>Bivalvia</taxon>
        <taxon>Autobranchia</taxon>
        <taxon>Pteriomorphia</taxon>
        <taxon>Ostreida</taxon>
        <taxon>Ostreoidea</taxon>
        <taxon>Ostreidae</taxon>
        <taxon>Crassostrea</taxon>
    </lineage>
</organism>
<dbReference type="Proteomes" id="UP000694844">
    <property type="component" value="Chromosome 2"/>
</dbReference>
<dbReference type="RefSeq" id="XP_022316161.1">
    <property type="nucleotide sequence ID" value="XM_022460453.1"/>
</dbReference>
<reference evidence="3" key="1">
    <citation type="submission" date="2025-08" db="UniProtKB">
        <authorList>
            <consortium name="RefSeq"/>
        </authorList>
    </citation>
    <scope>IDENTIFICATION</scope>
    <source>
        <tissue evidence="3">Whole sample</tissue>
    </source>
</reference>
<dbReference type="AlphaFoldDB" id="A0A8B8CP36"/>
<evidence type="ECO:0000256" key="1">
    <source>
        <dbReference type="SAM" id="SignalP"/>
    </source>
</evidence>
<gene>
    <name evidence="3" type="primary">LOC111119885</name>
</gene>
<dbReference type="GeneID" id="111119885"/>
<keyword evidence="2" id="KW-1185">Reference proteome</keyword>
<evidence type="ECO:0000313" key="3">
    <source>
        <dbReference type="RefSeq" id="XP_022316161.1"/>
    </source>
</evidence>
<dbReference type="KEGG" id="cvn:111119885"/>
<feature type="chain" id="PRO_5034860469" evidence="1">
    <location>
        <begin position="20"/>
        <end position="313"/>
    </location>
</feature>
<feature type="signal peptide" evidence="1">
    <location>
        <begin position="1"/>
        <end position="19"/>
    </location>
</feature>
<evidence type="ECO:0000313" key="2">
    <source>
        <dbReference type="Proteomes" id="UP000694844"/>
    </source>
</evidence>